<reference evidence="2" key="1">
    <citation type="journal article" date="2023" name="Mol. Phylogenet. Evol.">
        <title>Genome-scale phylogeny and comparative genomics of the fungal order Sordariales.</title>
        <authorList>
            <person name="Hensen N."/>
            <person name="Bonometti L."/>
            <person name="Westerberg I."/>
            <person name="Brannstrom I.O."/>
            <person name="Guillou S."/>
            <person name="Cros-Aarteil S."/>
            <person name="Calhoun S."/>
            <person name="Haridas S."/>
            <person name="Kuo A."/>
            <person name="Mondo S."/>
            <person name="Pangilinan J."/>
            <person name="Riley R."/>
            <person name="LaButti K."/>
            <person name="Andreopoulos B."/>
            <person name="Lipzen A."/>
            <person name="Chen C."/>
            <person name="Yan M."/>
            <person name="Daum C."/>
            <person name="Ng V."/>
            <person name="Clum A."/>
            <person name="Steindorff A."/>
            <person name="Ohm R.A."/>
            <person name="Martin F."/>
            <person name="Silar P."/>
            <person name="Natvig D.O."/>
            <person name="Lalanne C."/>
            <person name="Gautier V."/>
            <person name="Ament-Velasquez S.L."/>
            <person name="Kruys A."/>
            <person name="Hutchinson M.I."/>
            <person name="Powell A.J."/>
            <person name="Barry K."/>
            <person name="Miller A.N."/>
            <person name="Grigoriev I.V."/>
            <person name="Debuchy R."/>
            <person name="Gladieux P."/>
            <person name="Hiltunen Thoren M."/>
            <person name="Johannesson H."/>
        </authorList>
    </citation>
    <scope>NUCLEOTIDE SEQUENCE</scope>
    <source>
        <strain evidence="2">CBS 232.78</strain>
    </source>
</reference>
<keyword evidence="1" id="KW-0732">Signal</keyword>
<evidence type="ECO:0000256" key="1">
    <source>
        <dbReference type="SAM" id="SignalP"/>
    </source>
</evidence>
<comment type="caution">
    <text evidence="2">The sequence shown here is derived from an EMBL/GenBank/DDBJ whole genome shotgun (WGS) entry which is preliminary data.</text>
</comment>
<protein>
    <submittedName>
        <fullName evidence="2">Uncharacterized protein</fullName>
    </submittedName>
</protein>
<feature type="chain" id="PRO_5042119662" evidence="1">
    <location>
        <begin position="17"/>
        <end position="73"/>
    </location>
</feature>
<proteinExistence type="predicted"/>
<dbReference type="AlphaFoldDB" id="A0AAE0K1F5"/>
<dbReference type="EMBL" id="JAULSW010000011">
    <property type="protein sequence ID" value="KAK3367810.1"/>
    <property type="molecule type" value="Genomic_DNA"/>
</dbReference>
<sequence>MKFAIIITALIAGVLAAPADQVEERAPAACYHPSSCSTHWSGLCEDYCGSRGFSHMTGSGCGLLSKKCCCDRA</sequence>
<evidence type="ECO:0000313" key="3">
    <source>
        <dbReference type="Proteomes" id="UP001285441"/>
    </source>
</evidence>
<evidence type="ECO:0000313" key="2">
    <source>
        <dbReference type="EMBL" id="KAK3367810.1"/>
    </source>
</evidence>
<feature type="signal peptide" evidence="1">
    <location>
        <begin position="1"/>
        <end position="16"/>
    </location>
</feature>
<keyword evidence="3" id="KW-1185">Reference proteome</keyword>
<dbReference type="Proteomes" id="UP001285441">
    <property type="component" value="Unassembled WGS sequence"/>
</dbReference>
<name>A0AAE0K1F5_9PEZI</name>
<organism evidence="2 3">
    <name type="scientific">Podospora didyma</name>
    <dbReference type="NCBI Taxonomy" id="330526"/>
    <lineage>
        <taxon>Eukaryota</taxon>
        <taxon>Fungi</taxon>
        <taxon>Dikarya</taxon>
        <taxon>Ascomycota</taxon>
        <taxon>Pezizomycotina</taxon>
        <taxon>Sordariomycetes</taxon>
        <taxon>Sordariomycetidae</taxon>
        <taxon>Sordariales</taxon>
        <taxon>Podosporaceae</taxon>
        <taxon>Podospora</taxon>
    </lineage>
</organism>
<reference evidence="2" key="2">
    <citation type="submission" date="2023-06" db="EMBL/GenBank/DDBJ databases">
        <authorList>
            <consortium name="Lawrence Berkeley National Laboratory"/>
            <person name="Haridas S."/>
            <person name="Hensen N."/>
            <person name="Bonometti L."/>
            <person name="Westerberg I."/>
            <person name="Brannstrom I.O."/>
            <person name="Guillou S."/>
            <person name="Cros-Aarteil S."/>
            <person name="Calhoun S."/>
            <person name="Kuo A."/>
            <person name="Mondo S."/>
            <person name="Pangilinan J."/>
            <person name="Riley R."/>
            <person name="LaButti K."/>
            <person name="Andreopoulos B."/>
            <person name="Lipzen A."/>
            <person name="Chen C."/>
            <person name="Yanf M."/>
            <person name="Daum C."/>
            <person name="Ng V."/>
            <person name="Clum A."/>
            <person name="Steindorff A."/>
            <person name="Ohm R."/>
            <person name="Martin F."/>
            <person name="Silar P."/>
            <person name="Natvig D."/>
            <person name="Lalanne C."/>
            <person name="Gautier V."/>
            <person name="Ament-velasquez S.L."/>
            <person name="Kruys A."/>
            <person name="Hutchinson M.I."/>
            <person name="Powell A.J."/>
            <person name="Barry K."/>
            <person name="Miller A.N."/>
            <person name="Grigoriev I.V."/>
            <person name="Debuchy R."/>
            <person name="Gladieux P."/>
            <person name="Thoren M.H."/>
            <person name="Johannesson H."/>
        </authorList>
    </citation>
    <scope>NUCLEOTIDE SEQUENCE</scope>
    <source>
        <strain evidence="2">CBS 232.78</strain>
    </source>
</reference>
<gene>
    <name evidence="2" type="ORF">B0H63DRAFT_86445</name>
</gene>
<accession>A0AAE0K1F5</accession>